<evidence type="ECO:0000256" key="1">
    <source>
        <dbReference type="SAM" id="Phobius"/>
    </source>
</evidence>
<dbReference type="AlphaFoldDB" id="A0A3N9P6W3"/>
<evidence type="ECO:0000313" key="4">
    <source>
        <dbReference type="Proteomes" id="UP000282529"/>
    </source>
</evidence>
<dbReference type="OrthoDB" id="2731598at2"/>
<organism evidence="3 4">
    <name type="scientific">Paenibacillus rhizophilus</name>
    <dbReference type="NCBI Taxonomy" id="1850366"/>
    <lineage>
        <taxon>Bacteria</taxon>
        <taxon>Bacillati</taxon>
        <taxon>Bacillota</taxon>
        <taxon>Bacilli</taxon>
        <taxon>Bacillales</taxon>
        <taxon>Paenibacillaceae</taxon>
        <taxon>Paenibacillus</taxon>
    </lineage>
</organism>
<keyword evidence="1" id="KW-1133">Transmembrane helix</keyword>
<name>A0A3N9P6W3_9BACL</name>
<feature type="domain" description="DUF3600" evidence="2">
    <location>
        <begin position="67"/>
        <end position="164"/>
    </location>
</feature>
<dbReference type="Gene3D" id="1.10.3950.10">
    <property type="entry name" value="putative ecf-type sigma factor negative effector from bacillus cereus"/>
    <property type="match status" value="2"/>
</dbReference>
<reference evidence="3 4" key="1">
    <citation type="submission" date="2018-11" db="EMBL/GenBank/DDBJ databases">
        <title>Genome sequence of strain 7197.</title>
        <authorList>
            <person name="Gao J."/>
            <person name="Sun J."/>
        </authorList>
    </citation>
    <scope>NUCLEOTIDE SEQUENCE [LARGE SCALE GENOMIC DNA]</scope>
    <source>
        <strain evidence="3 4">7197</strain>
    </source>
</reference>
<protein>
    <submittedName>
        <fullName evidence="3">DUF3600 domain-containing protein</fullName>
    </submittedName>
</protein>
<evidence type="ECO:0000313" key="3">
    <source>
        <dbReference type="EMBL" id="RQW11973.1"/>
    </source>
</evidence>
<keyword evidence="1" id="KW-0812">Transmembrane</keyword>
<dbReference type="Pfam" id="PF12207">
    <property type="entry name" value="DUF3600"/>
    <property type="match status" value="1"/>
</dbReference>
<dbReference type="InterPro" id="IPR038267">
    <property type="entry name" value="ECF_sigma_eff"/>
</dbReference>
<feature type="transmembrane region" description="Helical" evidence="1">
    <location>
        <begin position="44"/>
        <end position="67"/>
    </location>
</feature>
<dbReference type="Proteomes" id="UP000282529">
    <property type="component" value="Unassembled WGS sequence"/>
</dbReference>
<proteinExistence type="predicted"/>
<sequence>MKLEEELREALREETRGWAAPPELKDRLFNHKSMKPEGRRMKKWIAAGILAAVLLVPTGAYAGYHYLADSIYGSQEQMEQKGGTQVQYDHLEEKLQAAKQSFEPQEFAKLMALLKELGDYNLKIADDKGALHPERLSSGDQEAYKKLLAELEPYFAKLNAGGDAKGGVKETGQQAENAALWKKALARGEQNLSSQDFAKVKEVISEIQKLQAQAARPDGSDRAFTAQEAEHLKELIRQLEPYQNQLGIMLKPAS</sequence>
<accession>A0A3N9P6W3</accession>
<gene>
    <name evidence="3" type="ORF">EH198_09930</name>
</gene>
<dbReference type="EMBL" id="RQPI01000004">
    <property type="protein sequence ID" value="RQW11973.1"/>
    <property type="molecule type" value="Genomic_DNA"/>
</dbReference>
<keyword evidence="4" id="KW-1185">Reference proteome</keyword>
<comment type="caution">
    <text evidence="3">The sequence shown here is derived from an EMBL/GenBank/DDBJ whole genome shotgun (WGS) entry which is preliminary data.</text>
</comment>
<dbReference type="RefSeq" id="WP_124695382.1">
    <property type="nucleotide sequence ID" value="NZ_JBHUFE010000026.1"/>
</dbReference>
<dbReference type="InterPro" id="IPR022019">
    <property type="entry name" value="DUF3600"/>
</dbReference>
<evidence type="ECO:0000259" key="2">
    <source>
        <dbReference type="Pfam" id="PF12207"/>
    </source>
</evidence>
<keyword evidence="1" id="KW-0472">Membrane</keyword>